<gene>
    <name evidence="1" type="ORF">N425_11155</name>
</gene>
<sequence>MIWTTLVALLIALTASGCKKDTPAPKPEGEFRQVTLKGFSYICPTILKPVQLADREQTSQLFTLYGDDVTNSIACSVKELEGDDDFTLEDAEEALAELLREFPDATGQAYPDGVLLRKSGVNPQLGKENIYMTMRLMVSGNKLFTLVFNYTESNKVILSKYVDPVINSIQVPK</sequence>
<dbReference type="PATRIC" id="fig|1411148.3.peg.1818"/>
<dbReference type="Proteomes" id="UP000018837">
    <property type="component" value="Unassembled WGS sequence"/>
</dbReference>
<evidence type="ECO:0000313" key="1">
    <source>
        <dbReference type="EMBL" id="ETK01255.1"/>
    </source>
</evidence>
<protein>
    <submittedName>
        <fullName evidence="1">Uncharacterized protein</fullName>
    </submittedName>
</protein>
<dbReference type="AlphaFoldDB" id="W2C251"/>
<proteinExistence type="predicted"/>
<evidence type="ECO:0000313" key="2">
    <source>
        <dbReference type="Proteomes" id="UP000018837"/>
    </source>
</evidence>
<organism evidence="1 2">
    <name type="scientific">Tannerella sp. oral taxon BU063 isolate Cell 2</name>
    <dbReference type="NCBI Taxonomy" id="1411148"/>
    <lineage>
        <taxon>Bacteria</taxon>
        <taxon>Pseudomonadati</taxon>
        <taxon>Bacteroidota</taxon>
        <taxon>Bacteroidia</taxon>
        <taxon>Bacteroidales</taxon>
        <taxon>Tannerellaceae</taxon>
        <taxon>Tannerella</taxon>
    </lineage>
</organism>
<dbReference type="EMBL" id="AYUF01000489">
    <property type="protein sequence ID" value="ETK01255.1"/>
    <property type="molecule type" value="Genomic_DNA"/>
</dbReference>
<name>W2C251_9BACT</name>
<reference evidence="1 2" key="1">
    <citation type="submission" date="2013-11" db="EMBL/GenBank/DDBJ databases">
        <title>Single cell genomics of uncultured Tannerella BU063 (oral taxon 286).</title>
        <authorList>
            <person name="Beall C.J."/>
            <person name="Campbell A.G."/>
            <person name="Griffen A.L."/>
            <person name="Podar M."/>
            <person name="Leys E.J."/>
        </authorList>
    </citation>
    <scope>NUCLEOTIDE SEQUENCE [LARGE SCALE GENOMIC DNA]</scope>
    <source>
        <strain evidence="1">Cell 2</strain>
    </source>
</reference>
<accession>W2C251</accession>
<comment type="caution">
    <text evidence="1">The sequence shown here is derived from an EMBL/GenBank/DDBJ whole genome shotgun (WGS) entry which is preliminary data.</text>
</comment>